<accession>A0A6B8RK34</accession>
<evidence type="ECO:0000313" key="1">
    <source>
        <dbReference type="EMBL" id="QGQ95962.1"/>
    </source>
</evidence>
<dbReference type="AlphaFoldDB" id="A0A6B8RK34"/>
<dbReference type="RefSeq" id="WP_155700998.1">
    <property type="nucleotide sequence ID" value="NZ_CP034235.1"/>
</dbReference>
<dbReference type="OrthoDB" id="2029026at2"/>
<dbReference type="Proteomes" id="UP000426246">
    <property type="component" value="Chromosome"/>
</dbReference>
<evidence type="ECO:0000313" key="2">
    <source>
        <dbReference type="Proteomes" id="UP000426246"/>
    </source>
</evidence>
<organism evidence="1 2">
    <name type="scientific">Paenibacillus psychroresistens</name>
    <dbReference type="NCBI Taxonomy" id="1778678"/>
    <lineage>
        <taxon>Bacteria</taxon>
        <taxon>Bacillati</taxon>
        <taxon>Bacillota</taxon>
        <taxon>Bacilli</taxon>
        <taxon>Bacillales</taxon>
        <taxon>Paenibacillaceae</taxon>
        <taxon>Paenibacillus</taxon>
    </lineage>
</organism>
<keyword evidence="2" id="KW-1185">Reference proteome</keyword>
<evidence type="ECO:0008006" key="3">
    <source>
        <dbReference type="Google" id="ProtNLM"/>
    </source>
</evidence>
<reference evidence="2" key="1">
    <citation type="submission" date="2018-11" db="EMBL/GenBank/DDBJ databases">
        <title>Complete genome sequence of Paenibacillus sp. ML311-T8.</title>
        <authorList>
            <person name="Nam Y.-D."/>
            <person name="Kang J."/>
            <person name="Chung W.-H."/>
            <person name="Park Y.S."/>
        </authorList>
    </citation>
    <scope>NUCLEOTIDE SEQUENCE [LARGE SCALE GENOMIC DNA]</scope>
    <source>
        <strain evidence="2">ML311-T8</strain>
    </source>
</reference>
<sequence>MKTFFGQMNQGREPDRSGRWIKHRQEIKHLIQSSIGKLGPKDEVIILGAGNCDDFDLEDLAKRFHLIILADIDTDSMQNAVKALDPQLQLSIKCLDSLDFTGLDQVDFYARFQSLLDNQAPAARLITFFKEISREVGLKPVLAHLKQRFAAVISSAVHTQLFYLHALTVFAIYAKLYAKNDVNQIVDGMAELRDFLLRQYNEMLFSLARPNGTVIMWTDIVLLDAQTEFIREMLYSLTTEAERVQFMVRIMGSYGIESAVLALQDMHDKMAVDGKLLRSWIWPFNAEKQFITVGISGRAST</sequence>
<dbReference type="EMBL" id="CP034235">
    <property type="protein sequence ID" value="QGQ95962.1"/>
    <property type="molecule type" value="Genomic_DNA"/>
</dbReference>
<dbReference type="KEGG" id="ppsc:EHS13_14305"/>
<protein>
    <recommendedName>
        <fullName evidence="3">Class I SAM-dependent methyltransferase</fullName>
    </recommendedName>
</protein>
<gene>
    <name evidence="1" type="ORF">EHS13_14305</name>
</gene>
<name>A0A6B8RK34_9BACL</name>
<proteinExistence type="predicted"/>